<dbReference type="RefSeq" id="XP_027081406.1">
    <property type="nucleotide sequence ID" value="XM_027225605.2"/>
</dbReference>
<dbReference type="Pfam" id="PF00023">
    <property type="entry name" value="Ank"/>
    <property type="match status" value="1"/>
</dbReference>
<keyword evidence="2 3" id="KW-0040">ANK repeat</keyword>
<evidence type="ECO:0000256" key="2">
    <source>
        <dbReference type="ARBA" id="ARBA00023043"/>
    </source>
</evidence>
<dbReference type="InterPro" id="IPR002110">
    <property type="entry name" value="Ankyrin_rpt"/>
</dbReference>
<gene>
    <name evidence="6" type="primary">LOC113704012</name>
</gene>
<accession>A0A6P6TUP9</accession>
<reference evidence="6" key="2">
    <citation type="submission" date="2025-08" db="UniProtKB">
        <authorList>
            <consortium name="RefSeq"/>
        </authorList>
    </citation>
    <scope>IDENTIFICATION</scope>
    <source>
        <tissue evidence="6">Leaves</tissue>
    </source>
</reference>
<evidence type="ECO:0000256" key="4">
    <source>
        <dbReference type="SAM" id="MobiDB-lite"/>
    </source>
</evidence>
<keyword evidence="1" id="KW-0677">Repeat</keyword>
<dbReference type="OrthoDB" id="194358at2759"/>
<dbReference type="AlphaFoldDB" id="A0A6P6TUP9"/>
<dbReference type="PRINTS" id="PR01415">
    <property type="entry name" value="ANKYRIN"/>
</dbReference>
<keyword evidence="5" id="KW-1185">Reference proteome</keyword>
<proteinExistence type="predicted"/>
<dbReference type="InterPro" id="IPR036770">
    <property type="entry name" value="Ankyrin_rpt-contain_sf"/>
</dbReference>
<dbReference type="GeneID" id="113704012"/>
<evidence type="ECO:0000313" key="6">
    <source>
        <dbReference type="RefSeq" id="XP_027081406.1"/>
    </source>
</evidence>
<feature type="repeat" description="ANK" evidence="3">
    <location>
        <begin position="44"/>
        <end position="76"/>
    </location>
</feature>
<dbReference type="PROSITE" id="PS50297">
    <property type="entry name" value="ANK_REP_REGION"/>
    <property type="match status" value="3"/>
</dbReference>
<dbReference type="Proteomes" id="UP001652660">
    <property type="component" value="Chromosome 8e"/>
</dbReference>
<dbReference type="PANTHER" id="PTHR24180">
    <property type="entry name" value="CYCLIN-DEPENDENT KINASE INHIBITOR 2C-RELATED"/>
    <property type="match status" value="1"/>
</dbReference>
<evidence type="ECO:0000256" key="3">
    <source>
        <dbReference type="PROSITE-ProRule" id="PRU00023"/>
    </source>
</evidence>
<organism evidence="5 6">
    <name type="scientific">Coffea arabica</name>
    <name type="common">Arabian coffee</name>
    <dbReference type="NCBI Taxonomy" id="13443"/>
    <lineage>
        <taxon>Eukaryota</taxon>
        <taxon>Viridiplantae</taxon>
        <taxon>Streptophyta</taxon>
        <taxon>Embryophyta</taxon>
        <taxon>Tracheophyta</taxon>
        <taxon>Spermatophyta</taxon>
        <taxon>Magnoliopsida</taxon>
        <taxon>eudicotyledons</taxon>
        <taxon>Gunneridae</taxon>
        <taxon>Pentapetalae</taxon>
        <taxon>asterids</taxon>
        <taxon>lamiids</taxon>
        <taxon>Gentianales</taxon>
        <taxon>Rubiaceae</taxon>
        <taxon>Ixoroideae</taxon>
        <taxon>Gardenieae complex</taxon>
        <taxon>Bertiereae - Coffeeae clade</taxon>
        <taxon>Coffeeae</taxon>
        <taxon>Coffea</taxon>
    </lineage>
</organism>
<name>A0A6P6TUP9_COFAR</name>
<feature type="region of interest" description="Disordered" evidence="4">
    <location>
        <begin position="16"/>
        <end position="41"/>
    </location>
</feature>
<dbReference type="PROSITE" id="PS50088">
    <property type="entry name" value="ANK_REPEAT"/>
    <property type="match status" value="3"/>
</dbReference>
<dbReference type="InterPro" id="IPR051637">
    <property type="entry name" value="Ank_repeat_dom-contain_49"/>
</dbReference>
<dbReference type="Gene3D" id="1.25.40.20">
    <property type="entry name" value="Ankyrin repeat-containing domain"/>
    <property type="match status" value="1"/>
</dbReference>
<feature type="repeat" description="ANK" evidence="3">
    <location>
        <begin position="81"/>
        <end position="113"/>
    </location>
</feature>
<evidence type="ECO:0000313" key="5">
    <source>
        <dbReference type="Proteomes" id="UP001652660"/>
    </source>
</evidence>
<dbReference type="PANTHER" id="PTHR24180:SF45">
    <property type="entry name" value="POLY [ADP-RIBOSE] POLYMERASE TANKYRASE"/>
    <property type="match status" value="1"/>
</dbReference>
<dbReference type="Pfam" id="PF12796">
    <property type="entry name" value="Ank_2"/>
    <property type="match status" value="1"/>
</dbReference>
<sequence>MYSGIPIENCFVEETAKEVMPQEQEGSIRRRRHLDRSAGDTDDRGWTPLHICARKGDLKEVKRLLKEGMDVNVAAWGPKSHGVTPLHLAAKGGHLKVMDELLDQGADIDARTKGACGWTPLHNAAKERKKKAIRFLVENGAFLPDDINDTRFNPPLHYCPSLEWAYEEMRRLQQDNSTSSEITSSSSEN</sequence>
<reference evidence="5" key="1">
    <citation type="journal article" date="2025" name="Foods">
        <title>Unveiling the Microbial Signatures of Arabica Coffee Cherries: Insights into Ripeness Specific Diversity, Functional Traits, and Implications for Quality and Safety.</title>
        <authorList>
            <consortium name="RefSeq"/>
            <person name="Tenea G.N."/>
            <person name="Cifuentes V."/>
            <person name="Reyes P."/>
            <person name="Cevallos-Vallejos M."/>
        </authorList>
    </citation>
    <scope>NUCLEOTIDE SEQUENCE [LARGE SCALE GENOMIC DNA]</scope>
</reference>
<feature type="repeat" description="ANK" evidence="3">
    <location>
        <begin position="116"/>
        <end position="141"/>
    </location>
</feature>
<dbReference type="SMART" id="SM00248">
    <property type="entry name" value="ANK"/>
    <property type="match status" value="3"/>
</dbReference>
<dbReference type="SUPFAM" id="SSF48403">
    <property type="entry name" value="Ankyrin repeat"/>
    <property type="match status" value="1"/>
</dbReference>
<evidence type="ECO:0000256" key="1">
    <source>
        <dbReference type="ARBA" id="ARBA00022737"/>
    </source>
</evidence>
<protein>
    <submittedName>
        <fullName evidence="6">Phytochrome-interacting ankyrin-repeat protein 2-like</fullName>
    </submittedName>
</protein>